<dbReference type="AlphaFoldDB" id="A0A7J4MVU6"/>
<feature type="domain" description="Glycosyl transferase family 1" evidence="2">
    <location>
        <begin position="99"/>
        <end position="227"/>
    </location>
</feature>
<dbReference type="PANTHER" id="PTHR46401">
    <property type="entry name" value="GLYCOSYLTRANSFERASE WBBK-RELATED"/>
    <property type="match status" value="1"/>
</dbReference>
<dbReference type="SUPFAM" id="SSF53756">
    <property type="entry name" value="UDP-Glycosyltransferase/glycogen phosphorylase"/>
    <property type="match status" value="1"/>
</dbReference>
<dbReference type="GO" id="GO:0016757">
    <property type="term" value="F:glycosyltransferase activity"/>
    <property type="evidence" value="ECO:0007669"/>
    <property type="project" value="InterPro"/>
</dbReference>
<dbReference type="Gene3D" id="3.40.50.2000">
    <property type="entry name" value="Glycogen Phosphorylase B"/>
    <property type="match status" value="2"/>
</dbReference>
<dbReference type="InterPro" id="IPR001296">
    <property type="entry name" value="Glyco_trans_1"/>
</dbReference>
<dbReference type="Proteomes" id="UP000538031">
    <property type="component" value="Unassembled WGS sequence"/>
</dbReference>
<evidence type="ECO:0000256" key="1">
    <source>
        <dbReference type="ARBA" id="ARBA00022679"/>
    </source>
</evidence>
<dbReference type="CDD" id="cd03801">
    <property type="entry name" value="GT4_PimA-like"/>
    <property type="match status" value="1"/>
</dbReference>
<dbReference type="Pfam" id="PF00534">
    <property type="entry name" value="Glycos_transf_1"/>
    <property type="match status" value="1"/>
</dbReference>
<dbReference type="InterPro" id="IPR028098">
    <property type="entry name" value="Glyco_trans_4-like_N"/>
</dbReference>
<proteinExistence type="predicted"/>
<keyword evidence="1 4" id="KW-0808">Transferase</keyword>
<evidence type="ECO:0000313" key="4">
    <source>
        <dbReference type="EMBL" id="HIH64460.1"/>
    </source>
</evidence>
<dbReference type="Pfam" id="PF13439">
    <property type="entry name" value="Glyco_transf_4"/>
    <property type="match status" value="1"/>
</dbReference>
<name>A0A7J4MVU6_METTF</name>
<sequence>MPVPFYSDIGAITSKIKNVPFVLTYHNDVTKDEGLLKILSSTYNKSLLQFTLRVTKKIITPSPYVCNESTIIHKFSDKTVWIPPGVDVNTYKPGKSSAKARYNLPQDSKIILFVGAMNRGHVHKGVDILLRAFSMIKTDNTYLVLAGGGNMIPEYKKLAKSLGIGDKTIFTGFIDEKSLIDLYRGSYMLVLPTLTAAEGFGMVLIEANACGKPVIGSKIGGIKYVVRW</sequence>
<dbReference type="EMBL" id="DUHT01000026">
    <property type="protein sequence ID" value="HIH64460.1"/>
    <property type="molecule type" value="Genomic_DNA"/>
</dbReference>
<dbReference type="PANTHER" id="PTHR46401:SF2">
    <property type="entry name" value="GLYCOSYLTRANSFERASE WBBK-RELATED"/>
    <property type="match status" value="1"/>
</dbReference>
<evidence type="ECO:0000259" key="2">
    <source>
        <dbReference type="Pfam" id="PF00534"/>
    </source>
</evidence>
<gene>
    <name evidence="4" type="ORF">HA285_02485</name>
</gene>
<evidence type="ECO:0000259" key="3">
    <source>
        <dbReference type="Pfam" id="PF13439"/>
    </source>
</evidence>
<evidence type="ECO:0000313" key="5">
    <source>
        <dbReference type="Proteomes" id="UP000538031"/>
    </source>
</evidence>
<organism evidence="4 5">
    <name type="scientific">Methanothermobacter thermautotrophicus</name>
    <name type="common">Methanobacterium thermoformicicum</name>
    <dbReference type="NCBI Taxonomy" id="145262"/>
    <lineage>
        <taxon>Archaea</taxon>
        <taxon>Methanobacteriati</taxon>
        <taxon>Methanobacteriota</taxon>
        <taxon>Methanomada group</taxon>
        <taxon>Methanobacteria</taxon>
        <taxon>Methanobacteriales</taxon>
        <taxon>Methanobacteriaceae</taxon>
        <taxon>Methanothermobacter</taxon>
    </lineage>
</organism>
<comment type="caution">
    <text evidence="4">The sequence shown here is derived from an EMBL/GenBank/DDBJ whole genome shotgun (WGS) entry which is preliminary data.</text>
</comment>
<reference evidence="5" key="1">
    <citation type="journal article" date="2020" name="bioRxiv">
        <title>A rank-normalized archaeal taxonomy based on genome phylogeny resolves widespread incomplete and uneven classifications.</title>
        <authorList>
            <person name="Rinke C."/>
            <person name="Chuvochina M."/>
            <person name="Mussig A.J."/>
            <person name="Chaumeil P.-A."/>
            <person name="Waite D.W."/>
            <person name="Whitman W.B."/>
            <person name="Parks D.H."/>
            <person name="Hugenholtz P."/>
        </authorList>
    </citation>
    <scope>NUCLEOTIDE SEQUENCE [LARGE SCALE GENOMIC DNA]</scope>
</reference>
<feature type="domain" description="Glycosyltransferase subfamily 4-like N-terminal" evidence="3">
    <location>
        <begin position="14"/>
        <end position="89"/>
    </location>
</feature>
<accession>A0A7J4MVU6</accession>
<protein>
    <submittedName>
        <fullName evidence="4">Glycosyltransferase family 4 protein</fullName>
    </submittedName>
</protein>